<dbReference type="PROSITE" id="PS00232">
    <property type="entry name" value="CADHERIN_1"/>
    <property type="match status" value="1"/>
</dbReference>
<dbReference type="Proteomes" id="UP000008820">
    <property type="component" value="Chromosome 2"/>
</dbReference>
<feature type="domain" description="Cadherin" evidence="7">
    <location>
        <begin position="183"/>
        <end position="270"/>
    </location>
</feature>
<dbReference type="Pfam" id="PF00028">
    <property type="entry name" value="Cadherin"/>
    <property type="match status" value="1"/>
</dbReference>
<dbReference type="InterPro" id="IPR020894">
    <property type="entry name" value="Cadherin_CS"/>
</dbReference>
<organism evidence="8 9">
    <name type="scientific">Aedes aegypti</name>
    <name type="common">Yellowfever mosquito</name>
    <name type="synonym">Culex aegypti</name>
    <dbReference type="NCBI Taxonomy" id="7159"/>
    <lineage>
        <taxon>Eukaryota</taxon>
        <taxon>Metazoa</taxon>
        <taxon>Ecdysozoa</taxon>
        <taxon>Arthropoda</taxon>
        <taxon>Hexapoda</taxon>
        <taxon>Insecta</taxon>
        <taxon>Pterygota</taxon>
        <taxon>Neoptera</taxon>
        <taxon>Endopterygota</taxon>
        <taxon>Diptera</taxon>
        <taxon>Nematocera</taxon>
        <taxon>Culicoidea</taxon>
        <taxon>Culicidae</taxon>
        <taxon>Culicinae</taxon>
        <taxon>Aedini</taxon>
        <taxon>Aedes</taxon>
        <taxon>Stegomyia</taxon>
    </lineage>
</organism>
<feature type="domain" description="Cadherin" evidence="7">
    <location>
        <begin position="1638"/>
        <end position="1780"/>
    </location>
</feature>
<keyword evidence="2" id="KW-0812">Transmembrane</keyword>
<dbReference type="PANTHER" id="PTHR24026:SF126">
    <property type="entry name" value="PROTOCADHERIN FAT 4"/>
    <property type="match status" value="1"/>
</dbReference>
<protein>
    <recommendedName>
        <fullName evidence="7">Cadherin domain-containing protein</fullName>
    </recommendedName>
</protein>
<evidence type="ECO:0000259" key="7">
    <source>
        <dbReference type="PROSITE" id="PS50268"/>
    </source>
</evidence>
<keyword evidence="3" id="KW-0677">Repeat</keyword>
<sequence>MMGASKSNECSQTWRIRESIISGLCLWLLIGIESVDTQECSSATFDFNAQAISVGSISATAVNTEIASYTVSNVEKVSVSALQGYNLYLDAVLETTQQTTRLNIKTDEKFADFLLTETIPELRAQLDFTCSSSTTRTIRIQVTIREENLYAPTFKPEEYVIQLPLPLPKNFDLTQFVNEGKGIIAYDYDLTGNEVDFSIENNAYFQVEQIPGASGKEFIARLRTLQTLTHMEATELKITGTDRGNPPKSGTAQLKISGDPLIPYITPPQFVESLYRRTYKRTETFVPVEVVLSAGTFDDTVNFVLSGDNRDLFTVTAKSDHSGASVTLKSGVTIEETTNFLNVLVTATRVGAEMNGRTAIVVEVEPEVKILPAFEQPIYSGTIGQEKDISLTNPIKLVAATIVDGVQVTLDGEDAEFFVFSNSAGTISLRPSEKLTEEELNGKFYFHVTVKASKPGIGSNVAIVVLEVLKKDVVVPKFEQLYYEGTITEEGLATIPEIKIIASTFVEGLEFNRAGEADLFSISQDGNKLTLVPNSITEEKLRDKFYLIEKISAVLEDQVVAETIAIIKVVRSEIIVPKFEENLVQGQLAEGNLQLTPMKVIVDPNTYNSNTEVVLKDSSNLLVLTQSSTRNEYTIGLRSGAQLPTTSHITAIVEATNPKSATVHCFVLIEVIREPLIAPEFEKALYESTINSNGVLQELILRIKPETYDNTIVCSIQDADAEFFQLQKLDNNIQIILKDSISEDALENRNNLRFSVRAVKPSSLDAIVPVIVFIEKAKVQAPRFEKALYKSNIRPDLTLVPFETMKLEDGTGSEGLEILITQNNSDLFAVEIDQDSHITISLRRILTPQDVEGLERFEFVLQVTNPGVGSAFATIVIDIERSPVIEPEFTEVSYHGTLQEGAQEIIFTDKITLRAETIASDVHYALLSGDHALVELSKNEDASLKFTLKSDVTVDQLKGKAQLNFVVQATNPGSSPASASIVVQIVRPVRAVFTKSSFSGVLTEGQTLVAFSDKIELVEGTFTDETALQLNEGDSNLFKVTVSSEKIIQISLGSEILWTQVRFHPYITFKLTATNPGSEPSSTTILINIVNHPVPTPAFTKTFYRGSLQKGVHEVTFPAGEVITIESETITSTFLFRVLDDDDGALFDVTREENKFKVSLKSTVDEQTIEGRDLLSFTIEANNEFGETDRATVIVSIQLDEIVTPTFSNNLYRGSIKERTTDVSLTTTIGFLAGTSSSNTEVGLVDGEADWFTARYANSQVTIAVKNEDVIDWDDINDRSYLSFALQATNPGSTAASAFVTLDIQRDVIPMPRFKASSFQGVLLEGSSDVQFSEGASIELIDDSLVAGFEIQLIEYDHELFDFTQERLQIKISLKSGVLGENLKDRTYLRFTVAVNNPGSETATANVLVDLKWNQTPANTPLFEKFYYKGSIGLDLQIKLEDSILIKEETYTADVLYGIVESDNDLLVVEKSNREVVVKLAKAITEDDLKGLESLHVTIRAFNEMEKESFCFLVVSLPREGEEPCRTPTLDCTECYDCSTGTPLEDVPVFEYGNYRFFIKSDTIGLIGTVKATVKDPLIHLEHRAEIDNDYVSSRITFTADGILRVDRALLPGQYSLKVTALNPHAQKQSSVNVLLDVTQEQECPVDPDSPKITTVEKLLVIKTLEEESPHLNIFPSQLSTCEYELVDEKPYLGYNYFEIDPETHWLTSKSFDRENTTLFEGMTIPQFQVRLHLVCQDQAPAQSRRTERSLIESEDLNYARDVTVVQVIVTDINDHSPEFVFPSGSEFFHIGFPVSTIASGLMLSQLITVRAEDADEGLNAKIRYSLRGTQSYFAIEPETGLVYPLKESMKSSSVVTITVVATDRDGASDGRTAEVQLIVHQLEENHLVALTVPGQMDDEDVIRQINSNQEGVQVKVLTQARVPEINENADDKSTRQSSSEDSVLRMIVYALANGNIVQSSDTIMRVIGSSSVSSSVSIDSFRSVACSECSGQQSDSEDNVGLIVATSILGALFVISAGMAIFLYLRYVRPLKGTTENPSDVVQLENDFDVSPPPSPPRLGVGKQMTVDEPEMEERKVSIQILGVTDQESEDGRLPRSRLAQSLDDHLERGGEFGTISSRGTIEDSSSLSSVNEPRNVKFNEMVERIEVVEHHIDDQRHRVDLADDDSVYSERM</sequence>
<dbReference type="PROSITE" id="PS50268">
    <property type="entry name" value="CADHERIN_2"/>
    <property type="match status" value="3"/>
</dbReference>
<dbReference type="OrthoDB" id="6606209at2759"/>
<evidence type="ECO:0000256" key="5">
    <source>
        <dbReference type="ARBA" id="ARBA00022989"/>
    </source>
</evidence>
<dbReference type="SMART" id="SM00112">
    <property type="entry name" value="CA"/>
    <property type="match status" value="3"/>
</dbReference>
<evidence type="ECO:0000256" key="1">
    <source>
        <dbReference type="ARBA" id="ARBA00004370"/>
    </source>
</evidence>
<evidence type="ECO:0000256" key="3">
    <source>
        <dbReference type="ARBA" id="ARBA00022737"/>
    </source>
</evidence>
<dbReference type="GO" id="GO:0007156">
    <property type="term" value="P:homophilic cell adhesion via plasma membrane adhesion molecules"/>
    <property type="evidence" value="ECO:0007669"/>
    <property type="project" value="InterPro"/>
</dbReference>
<dbReference type="InterPro" id="IPR002126">
    <property type="entry name" value="Cadherin-like_dom"/>
</dbReference>
<dbReference type="SUPFAM" id="SSF49313">
    <property type="entry name" value="Cadherin-like"/>
    <property type="match status" value="2"/>
</dbReference>
<dbReference type="GO" id="GO:0005509">
    <property type="term" value="F:calcium ion binding"/>
    <property type="evidence" value="ECO:0007669"/>
    <property type="project" value="UniProtKB-UniRule"/>
</dbReference>
<dbReference type="InterPro" id="IPR015919">
    <property type="entry name" value="Cadherin-like_sf"/>
</dbReference>
<evidence type="ECO:0000313" key="9">
    <source>
        <dbReference type="Proteomes" id="UP000008820"/>
    </source>
</evidence>
<feature type="domain" description="Cadherin" evidence="7">
    <location>
        <begin position="1807"/>
        <end position="1896"/>
    </location>
</feature>
<keyword evidence="5" id="KW-1133">Transmembrane helix</keyword>
<proteinExistence type="predicted"/>
<evidence type="ECO:0000313" key="8">
    <source>
        <dbReference type="EnsemblMetazoa" id="AAEL021667-PA"/>
    </source>
</evidence>
<name>A0A6I8TNM8_AEDAE</name>
<dbReference type="Gene3D" id="2.60.40.60">
    <property type="entry name" value="Cadherins"/>
    <property type="match status" value="4"/>
</dbReference>
<keyword evidence="6" id="KW-0472">Membrane</keyword>
<comment type="subcellular location">
    <subcellularLocation>
        <location evidence="1">Membrane</location>
    </subcellularLocation>
</comment>
<evidence type="ECO:0000256" key="4">
    <source>
        <dbReference type="ARBA" id="ARBA00022837"/>
    </source>
</evidence>
<reference evidence="8 9" key="1">
    <citation type="submission" date="2017-06" db="EMBL/GenBank/DDBJ databases">
        <title>Aedes aegypti genome working group (AGWG) sequencing and assembly.</title>
        <authorList>
            <consortium name="Aedes aegypti Genome Working Group (AGWG)"/>
            <person name="Matthews B.J."/>
        </authorList>
    </citation>
    <scope>NUCLEOTIDE SEQUENCE [LARGE SCALE GENOMIC DNA]</scope>
    <source>
        <strain evidence="8 9">LVP_AGWG</strain>
    </source>
</reference>
<dbReference type="EnsemblMetazoa" id="AAEL021667-RA">
    <property type="protein sequence ID" value="AAEL021667-PA"/>
    <property type="gene ID" value="AAEL021667"/>
</dbReference>
<keyword evidence="4" id="KW-0106">Calcium</keyword>
<dbReference type="GO" id="GO:0005886">
    <property type="term" value="C:plasma membrane"/>
    <property type="evidence" value="ECO:0007669"/>
    <property type="project" value="UniProtKB-SubCell"/>
</dbReference>
<gene>
    <name evidence="8" type="primary">5572744</name>
</gene>
<dbReference type="InParanoid" id="A0A6I8TNM8"/>
<keyword evidence="9" id="KW-1185">Reference proteome</keyword>
<dbReference type="CDD" id="cd11304">
    <property type="entry name" value="Cadherin_repeat"/>
    <property type="match status" value="2"/>
</dbReference>
<evidence type="ECO:0000256" key="2">
    <source>
        <dbReference type="ARBA" id="ARBA00022692"/>
    </source>
</evidence>
<evidence type="ECO:0000256" key="6">
    <source>
        <dbReference type="ARBA" id="ARBA00023136"/>
    </source>
</evidence>
<reference evidence="8" key="2">
    <citation type="submission" date="2020-05" db="UniProtKB">
        <authorList>
            <consortium name="EnsemblMetazoa"/>
        </authorList>
    </citation>
    <scope>IDENTIFICATION</scope>
    <source>
        <strain evidence="8">LVP_AGWG</strain>
    </source>
</reference>
<accession>A0A6I8TNM8</accession>
<dbReference type="PANTHER" id="PTHR24026">
    <property type="entry name" value="FAT ATYPICAL CADHERIN-RELATED"/>
    <property type="match status" value="1"/>
</dbReference>